<evidence type="ECO:0000313" key="2">
    <source>
        <dbReference type="Proteomes" id="UP000315395"/>
    </source>
</evidence>
<proteinExistence type="predicted"/>
<protein>
    <submittedName>
        <fullName evidence="1">Type IV toxin-antitoxin system AbiEi family antitoxin domain-containing protein</fullName>
    </submittedName>
</protein>
<organism evidence="1 2">
    <name type="scientific">Ornithinimicrobium ciconiae</name>
    <dbReference type="NCBI Taxonomy" id="2594265"/>
    <lineage>
        <taxon>Bacteria</taxon>
        <taxon>Bacillati</taxon>
        <taxon>Actinomycetota</taxon>
        <taxon>Actinomycetes</taxon>
        <taxon>Micrococcales</taxon>
        <taxon>Ornithinimicrobiaceae</taxon>
        <taxon>Ornithinimicrobium</taxon>
    </lineage>
</organism>
<dbReference type="EMBL" id="CP041616">
    <property type="protein sequence ID" value="QDO88807.1"/>
    <property type="molecule type" value="Genomic_DNA"/>
</dbReference>
<gene>
    <name evidence="1" type="ORF">FNH13_11125</name>
</gene>
<dbReference type="OrthoDB" id="4870610at2"/>
<accession>A0A516GBA8</accession>
<dbReference type="Proteomes" id="UP000315395">
    <property type="component" value="Chromosome"/>
</dbReference>
<dbReference type="KEGG" id="orz:FNH13_11125"/>
<keyword evidence="2" id="KW-1185">Reference proteome</keyword>
<sequence length="310" mass="33975">MIEDQSGLATTEQLRAHGWTADAIRHRRGRTIQRVYPGVYAPHLGPLDIDARLMAAYLWAGESAVLTGRVALDRHGLTLDVLGTCVFLVPSTRRSRQISGIRTVRTDQPITVARHHEGVPVTSVARALCDAAIHQGLAGQRLEAVTISALQHRLTHSALLADELSSHRRREVGAIRSGLDLFTKGAWSLPEAALARVLEADPTLPRFVLNTSLWTVDQVRIGCPDAYFPDSGVAVQVHSRAHHSGLDADGLDRWTATVEKDARLVEHGVIVVPITPRSIERRPDQVVHRLKQAVAVNAGRDMSHVLLHKP</sequence>
<reference evidence="1 2" key="1">
    <citation type="submission" date="2019-07" db="EMBL/GenBank/DDBJ databases">
        <title>complete genome sequencing of Ornithinimicrobium sp. H23M54.</title>
        <authorList>
            <person name="Bae J.-W."/>
            <person name="Lee S.-Y."/>
        </authorList>
    </citation>
    <scope>NUCLEOTIDE SEQUENCE [LARGE SCALE GENOMIC DNA]</scope>
    <source>
        <strain evidence="1 2">H23M54</strain>
    </source>
</reference>
<name>A0A516GBA8_9MICO</name>
<dbReference type="RefSeq" id="WP_143783484.1">
    <property type="nucleotide sequence ID" value="NZ_CP041616.1"/>
</dbReference>
<evidence type="ECO:0000313" key="1">
    <source>
        <dbReference type="EMBL" id="QDO88807.1"/>
    </source>
</evidence>
<dbReference type="AlphaFoldDB" id="A0A516GBA8"/>